<name>A0A0G4I4D8_9ALVE</name>
<dbReference type="PANTHER" id="PTHR24126">
    <property type="entry name" value="ANKYRIN REPEAT, PH AND SEC7 DOMAIN CONTAINING PROTEIN SECG-RELATED"/>
    <property type="match status" value="1"/>
</dbReference>
<dbReference type="PROSITE" id="PS50088">
    <property type="entry name" value="ANK_REPEAT"/>
    <property type="match status" value="3"/>
</dbReference>
<feature type="non-terminal residue" evidence="6">
    <location>
        <position position="1"/>
    </location>
</feature>
<keyword evidence="5" id="KW-0812">Transmembrane</keyword>
<feature type="repeat" description="ANK" evidence="3">
    <location>
        <begin position="211"/>
        <end position="243"/>
    </location>
</feature>
<accession>A0A0G4I4D8</accession>
<feature type="region of interest" description="Disordered" evidence="4">
    <location>
        <begin position="82"/>
        <end position="141"/>
    </location>
</feature>
<dbReference type="Pfam" id="PF12796">
    <property type="entry name" value="Ank_2"/>
    <property type="match status" value="2"/>
</dbReference>
<keyword evidence="2 3" id="KW-0040">ANK repeat</keyword>
<dbReference type="EMBL" id="CDMZ01005052">
    <property type="protein sequence ID" value="CEM51794.1"/>
    <property type="molecule type" value="Genomic_DNA"/>
</dbReference>
<evidence type="ECO:0000313" key="6">
    <source>
        <dbReference type="EMBL" id="CEM51794.1"/>
    </source>
</evidence>
<protein>
    <submittedName>
        <fullName evidence="6">Uncharacterized protein</fullName>
    </submittedName>
</protein>
<feature type="compositionally biased region" description="Low complexity" evidence="4">
    <location>
        <begin position="22"/>
        <end position="34"/>
    </location>
</feature>
<evidence type="ECO:0000256" key="1">
    <source>
        <dbReference type="ARBA" id="ARBA00022737"/>
    </source>
</evidence>
<keyword evidence="5" id="KW-1133">Transmembrane helix</keyword>
<evidence type="ECO:0000256" key="3">
    <source>
        <dbReference type="PROSITE-ProRule" id="PRU00023"/>
    </source>
</evidence>
<dbReference type="AlphaFoldDB" id="A0A0G4I4D8"/>
<evidence type="ECO:0000256" key="4">
    <source>
        <dbReference type="SAM" id="MobiDB-lite"/>
    </source>
</evidence>
<dbReference type="Gene3D" id="1.25.40.20">
    <property type="entry name" value="Ankyrin repeat-containing domain"/>
    <property type="match status" value="1"/>
</dbReference>
<evidence type="ECO:0000256" key="2">
    <source>
        <dbReference type="ARBA" id="ARBA00023043"/>
    </source>
</evidence>
<dbReference type="PANTHER" id="PTHR24126:SF14">
    <property type="entry name" value="ANK_REP_REGION DOMAIN-CONTAINING PROTEIN"/>
    <property type="match status" value="1"/>
</dbReference>
<dbReference type="PROSITE" id="PS50297">
    <property type="entry name" value="ANK_REP_REGION"/>
    <property type="match status" value="3"/>
</dbReference>
<feature type="repeat" description="ANK" evidence="3">
    <location>
        <begin position="278"/>
        <end position="310"/>
    </location>
</feature>
<keyword evidence="1" id="KW-0677">Repeat</keyword>
<feature type="repeat" description="ANK" evidence="3">
    <location>
        <begin position="244"/>
        <end position="276"/>
    </location>
</feature>
<feature type="transmembrane region" description="Helical" evidence="5">
    <location>
        <begin position="53"/>
        <end position="72"/>
    </location>
</feature>
<feature type="region of interest" description="Disordered" evidence="4">
    <location>
        <begin position="1"/>
        <end position="47"/>
    </location>
</feature>
<dbReference type="SUPFAM" id="SSF48403">
    <property type="entry name" value="Ankyrin repeat"/>
    <property type="match status" value="1"/>
</dbReference>
<feature type="region of interest" description="Disordered" evidence="4">
    <location>
        <begin position="335"/>
        <end position="371"/>
    </location>
</feature>
<gene>
    <name evidence="6" type="ORF">Cvel_10865</name>
</gene>
<feature type="compositionally biased region" description="Basic and acidic residues" evidence="4">
    <location>
        <begin position="91"/>
        <end position="127"/>
    </location>
</feature>
<dbReference type="PRINTS" id="PR01415">
    <property type="entry name" value="ANKYRIN"/>
</dbReference>
<dbReference type="InterPro" id="IPR036770">
    <property type="entry name" value="Ankyrin_rpt-contain_sf"/>
</dbReference>
<evidence type="ECO:0000256" key="5">
    <source>
        <dbReference type="SAM" id="Phobius"/>
    </source>
</evidence>
<dbReference type="VEuPathDB" id="CryptoDB:Cvel_10865"/>
<organism evidence="6">
    <name type="scientific">Chromera velia CCMP2878</name>
    <dbReference type="NCBI Taxonomy" id="1169474"/>
    <lineage>
        <taxon>Eukaryota</taxon>
        <taxon>Sar</taxon>
        <taxon>Alveolata</taxon>
        <taxon>Colpodellida</taxon>
        <taxon>Chromeraceae</taxon>
        <taxon>Chromera</taxon>
    </lineage>
</organism>
<dbReference type="SMART" id="SM00248">
    <property type="entry name" value="ANK"/>
    <property type="match status" value="4"/>
</dbReference>
<feature type="compositionally biased region" description="Basic residues" evidence="4">
    <location>
        <begin position="128"/>
        <end position="141"/>
    </location>
</feature>
<dbReference type="InterPro" id="IPR002110">
    <property type="entry name" value="Ankyrin_rpt"/>
</dbReference>
<sequence length="371" mass="40816">ASEVREKSGGKSVSGLSEEPAEPTQQPKQQQQQPAVKKGTATSSEDPGSARRYIFFLACLVVGLALQFSTLLHQPFHLAQILSWPSPPEGMKARREPAVSSREDEDRNSVVKEEQKESPGEEKGEPLKKKKSQKMKKKIKVPVRGEEEGEYEDQEMVIDWDPEWDKEADAEEAVKETPEYKMLKAAADGKLKTLKKFVEQIPDYDTVYDNDGKNVLYLACEGGHLKLVEYLLGKGARANMATEAGNTPLHAAAMSNSKPIAELLVEAGAQVNARSKVTGYTPLHKAVLRANKHLVLLLLEHGAEVDAKGDDGVTPLDVAVMEQFGHLQRLLKKKGAKGTGRGMTEEEFDDWVEEHEKAPEGVSVGSEYSTS</sequence>
<reference evidence="6" key="1">
    <citation type="submission" date="2014-11" db="EMBL/GenBank/DDBJ databases">
        <authorList>
            <person name="Otto D Thomas"/>
            <person name="Naeem Raeece"/>
        </authorList>
    </citation>
    <scope>NUCLEOTIDE SEQUENCE</scope>
</reference>
<keyword evidence="5" id="KW-0472">Membrane</keyword>
<proteinExistence type="predicted"/>